<dbReference type="PANTHER" id="PTHR30399:SF1">
    <property type="entry name" value="UTP PYROPHOSPHATASE"/>
    <property type="match status" value="1"/>
</dbReference>
<dbReference type="PANTHER" id="PTHR30399">
    <property type="entry name" value="UNCHARACTERIZED PROTEIN YGJP"/>
    <property type="match status" value="1"/>
</dbReference>
<feature type="domain" description="YgjP-like metallopeptidase" evidence="1">
    <location>
        <begin position="22"/>
        <end position="225"/>
    </location>
</feature>
<sequence length="238" mass="27718">MKRSTSLTNLPPYRVRENPRARRIILKVVPRVGLTVTVPKGFDRSRLPELLRMRQEWIDKALRDMEARGKGPQTPVLPDAVDLAAVERTVSVSYETGSSRTEWRDDSDSVVFATPDSSVFDRLMLLEDWLKARGRRHLVPWCRELAAQFGVYPKKYQIRLQKSRWGSCSMKGTLSLNAKLLLIPRPAARYVLLHELCHIVHPNHSPRFWNLLQQWEPEAQKLDRYIDSCWRDLPAWLP</sequence>
<dbReference type="AlphaFoldDB" id="A0A7M3MGW5"/>
<dbReference type="Proteomes" id="UP000448292">
    <property type="component" value="Unassembled WGS sequence"/>
</dbReference>
<evidence type="ECO:0000259" key="1">
    <source>
        <dbReference type="Pfam" id="PF01863"/>
    </source>
</evidence>
<dbReference type="CDD" id="cd07344">
    <property type="entry name" value="M48_yhfN_like"/>
    <property type="match status" value="1"/>
</dbReference>
<dbReference type="OrthoDB" id="5321643at2"/>
<comment type="caution">
    <text evidence="2">The sequence shown here is derived from an EMBL/GenBank/DDBJ whole genome shotgun (WGS) entry which is preliminary data.</text>
</comment>
<dbReference type="InterPro" id="IPR002725">
    <property type="entry name" value="YgjP-like_metallopeptidase"/>
</dbReference>
<reference evidence="2 3" key="1">
    <citation type="submission" date="2018-06" db="EMBL/GenBank/DDBJ databases">
        <title>Complete genome of Desulfovibrio indonesiensis P37SLT.</title>
        <authorList>
            <person name="Crispim J.S."/>
            <person name="Vidigal P.M.P."/>
            <person name="Silva L.C.F."/>
            <person name="Laguardia C.N."/>
            <person name="Araujo L.C."/>
            <person name="Dias R.S."/>
            <person name="Sousa M.P."/>
            <person name="Paula S.O."/>
            <person name="Silva C."/>
        </authorList>
    </citation>
    <scope>NUCLEOTIDE SEQUENCE [LARGE SCALE GENOMIC DNA]</scope>
    <source>
        <strain evidence="2 3">P37SLT</strain>
    </source>
</reference>
<dbReference type="RefSeq" id="WP_144301981.1">
    <property type="nucleotide sequence ID" value="NZ_QMIE01000003.1"/>
</dbReference>
<dbReference type="EMBL" id="QMIE01000003">
    <property type="protein sequence ID" value="TVM18727.1"/>
    <property type="molecule type" value="Genomic_DNA"/>
</dbReference>
<keyword evidence="3" id="KW-1185">Reference proteome</keyword>
<organism evidence="2 3">
    <name type="scientific">Oceanidesulfovibrio indonesiensis</name>
    <dbReference type="NCBI Taxonomy" id="54767"/>
    <lineage>
        <taxon>Bacteria</taxon>
        <taxon>Pseudomonadati</taxon>
        <taxon>Thermodesulfobacteriota</taxon>
        <taxon>Desulfovibrionia</taxon>
        <taxon>Desulfovibrionales</taxon>
        <taxon>Desulfovibrionaceae</taxon>
        <taxon>Oceanidesulfovibrio</taxon>
    </lineage>
</organism>
<accession>A0A7M3MGW5</accession>
<dbReference type="Pfam" id="PF01863">
    <property type="entry name" value="YgjP-like"/>
    <property type="match status" value="1"/>
</dbReference>
<dbReference type="InterPro" id="IPR053136">
    <property type="entry name" value="UTP_pyrophosphatase-like"/>
</dbReference>
<protein>
    <recommendedName>
        <fullName evidence="1">YgjP-like metallopeptidase domain-containing protein</fullName>
    </recommendedName>
</protein>
<proteinExistence type="predicted"/>
<dbReference type="Gene3D" id="3.30.2010.10">
    <property type="entry name" value="Metalloproteases ('zincins'), catalytic domain"/>
    <property type="match status" value="1"/>
</dbReference>
<name>A0A7M3MGW5_9BACT</name>
<evidence type="ECO:0000313" key="3">
    <source>
        <dbReference type="Proteomes" id="UP000448292"/>
    </source>
</evidence>
<gene>
    <name evidence="2" type="ORF">DPQ33_04430</name>
</gene>
<evidence type="ECO:0000313" key="2">
    <source>
        <dbReference type="EMBL" id="TVM18727.1"/>
    </source>
</evidence>